<evidence type="ECO:0000256" key="5">
    <source>
        <dbReference type="ARBA" id="ARBA00022989"/>
    </source>
</evidence>
<dbReference type="PANTHER" id="PTHR37461:SF1">
    <property type="entry name" value="ANTI-SIGMA-K FACTOR RSKA"/>
    <property type="match status" value="1"/>
</dbReference>
<evidence type="ECO:0000313" key="15">
    <source>
        <dbReference type="Proteomes" id="UP000431901"/>
    </source>
</evidence>
<dbReference type="GO" id="GO:0005886">
    <property type="term" value="C:plasma membrane"/>
    <property type="evidence" value="ECO:0007669"/>
    <property type="project" value="UniProtKB-SubCell"/>
</dbReference>
<evidence type="ECO:0000256" key="9">
    <source>
        <dbReference type="ARBA" id="ARBA00029829"/>
    </source>
</evidence>
<evidence type="ECO:0000313" key="14">
    <source>
        <dbReference type="EMBL" id="MXQ63183.1"/>
    </source>
</evidence>
<keyword evidence="8" id="KW-0804">Transcription</keyword>
<dbReference type="Pfam" id="PF22618">
    <property type="entry name" value="RskA_N"/>
    <property type="match status" value="1"/>
</dbReference>
<dbReference type="Gene3D" id="1.10.10.1320">
    <property type="entry name" value="Anti-sigma factor, zinc-finger domain"/>
    <property type="match status" value="1"/>
</dbReference>
<organism evidence="14 15">
    <name type="scientific">Actinomadura rayongensis</name>
    <dbReference type="NCBI Taxonomy" id="1429076"/>
    <lineage>
        <taxon>Bacteria</taxon>
        <taxon>Bacillati</taxon>
        <taxon>Actinomycetota</taxon>
        <taxon>Actinomycetes</taxon>
        <taxon>Streptosporangiales</taxon>
        <taxon>Thermomonosporaceae</taxon>
        <taxon>Actinomadura</taxon>
    </lineage>
</organism>
<name>A0A6I4W117_9ACTN</name>
<proteinExistence type="predicted"/>
<gene>
    <name evidence="14" type="ORF">GQ466_03960</name>
</gene>
<evidence type="ECO:0000256" key="2">
    <source>
        <dbReference type="ARBA" id="ARBA00004236"/>
    </source>
</evidence>
<keyword evidence="7 11" id="KW-0472">Membrane</keyword>
<feature type="domain" description="Anti-sigma K factor RskA C-terminal" evidence="12">
    <location>
        <begin position="95"/>
        <end position="226"/>
    </location>
</feature>
<dbReference type="PANTHER" id="PTHR37461">
    <property type="entry name" value="ANTI-SIGMA-K FACTOR RSKA"/>
    <property type="match status" value="1"/>
</dbReference>
<dbReference type="InterPro" id="IPR051474">
    <property type="entry name" value="Anti-sigma-K/W_factor"/>
</dbReference>
<feature type="domain" description="Anti-sigma-K factor RskA N-terminal" evidence="13">
    <location>
        <begin position="6"/>
        <end position="37"/>
    </location>
</feature>
<dbReference type="GO" id="GO:0006417">
    <property type="term" value="P:regulation of translation"/>
    <property type="evidence" value="ECO:0007669"/>
    <property type="project" value="TreeGrafter"/>
</dbReference>
<evidence type="ECO:0000256" key="7">
    <source>
        <dbReference type="ARBA" id="ARBA00023136"/>
    </source>
</evidence>
<keyword evidence="3" id="KW-1003">Cell membrane</keyword>
<evidence type="ECO:0000256" key="3">
    <source>
        <dbReference type="ARBA" id="ARBA00022475"/>
    </source>
</evidence>
<dbReference type="Pfam" id="PF10099">
    <property type="entry name" value="RskA_C"/>
    <property type="match status" value="1"/>
</dbReference>
<dbReference type="Proteomes" id="UP000431901">
    <property type="component" value="Unassembled WGS sequence"/>
</dbReference>
<dbReference type="InterPro" id="IPR053877">
    <property type="entry name" value="RskA_N"/>
</dbReference>
<evidence type="ECO:0000256" key="11">
    <source>
        <dbReference type="SAM" id="Phobius"/>
    </source>
</evidence>
<sequence length="235" mass="24307">MTDAVHGLAGPYALDALGPDERRDFERHLDGCAVCAAEVGELAATAARLGAAAARPAPPALRDRVLAEAARTRQAPPRLPAARARRLRRIVPALAAAACLVLATGLGVGWYQADRRAEHAEASSHMMADMMSAPDARTVAGSVTTGGHGMVVVSRDRDAAVVMLSGLDKAPAGRTYAVWLMGDGAPRPAGRMRVADKPAMIHGLGRATGIGVTVEPMDGSAEPAGPEIFTAHWTG</sequence>
<evidence type="ECO:0000256" key="8">
    <source>
        <dbReference type="ARBA" id="ARBA00023163"/>
    </source>
</evidence>
<evidence type="ECO:0000256" key="4">
    <source>
        <dbReference type="ARBA" id="ARBA00022692"/>
    </source>
</evidence>
<evidence type="ECO:0000259" key="12">
    <source>
        <dbReference type="Pfam" id="PF10099"/>
    </source>
</evidence>
<keyword evidence="4 11" id="KW-0812">Transmembrane</keyword>
<dbReference type="RefSeq" id="WP_161101379.1">
    <property type="nucleotide sequence ID" value="NZ_JBHLYI010000002.1"/>
</dbReference>
<protein>
    <recommendedName>
        <fullName evidence="10">Regulator of SigK</fullName>
    </recommendedName>
    <alternativeName>
        <fullName evidence="9">Sigma-K anti-sigma factor RskA</fullName>
    </alternativeName>
</protein>
<dbReference type="InterPro" id="IPR041916">
    <property type="entry name" value="Anti_sigma_zinc_sf"/>
</dbReference>
<keyword evidence="15" id="KW-1185">Reference proteome</keyword>
<dbReference type="AlphaFoldDB" id="A0A6I4W117"/>
<evidence type="ECO:0000256" key="1">
    <source>
        <dbReference type="ARBA" id="ARBA00004167"/>
    </source>
</evidence>
<evidence type="ECO:0000256" key="10">
    <source>
        <dbReference type="ARBA" id="ARBA00030803"/>
    </source>
</evidence>
<keyword evidence="5 11" id="KW-1133">Transmembrane helix</keyword>
<dbReference type="EMBL" id="WUTW01000001">
    <property type="protein sequence ID" value="MXQ63183.1"/>
    <property type="molecule type" value="Genomic_DNA"/>
</dbReference>
<accession>A0A6I4W117</accession>
<comment type="subcellular location">
    <subcellularLocation>
        <location evidence="2">Cell membrane</location>
    </subcellularLocation>
    <subcellularLocation>
        <location evidence="1">Membrane</location>
        <topology evidence="1">Single-pass membrane protein</topology>
    </subcellularLocation>
</comment>
<evidence type="ECO:0000259" key="13">
    <source>
        <dbReference type="Pfam" id="PF22618"/>
    </source>
</evidence>
<reference evidence="14 15" key="1">
    <citation type="submission" date="2019-12" db="EMBL/GenBank/DDBJ databases">
        <title>Nocardia macrotermitis sp. nov. and Nocardia aurantia sp. nov., isolated from the gut of the fungus growing-termite Macrotermes natalensis.</title>
        <authorList>
            <person name="Christine B."/>
            <person name="Rene B."/>
        </authorList>
    </citation>
    <scope>NUCLEOTIDE SEQUENCE [LARGE SCALE GENOMIC DNA]</scope>
    <source>
        <strain evidence="14 15">DSM 102126</strain>
    </source>
</reference>
<dbReference type="OrthoDB" id="153510at2"/>
<evidence type="ECO:0000256" key="6">
    <source>
        <dbReference type="ARBA" id="ARBA00023015"/>
    </source>
</evidence>
<comment type="caution">
    <text evidence="14">The sequence shown here is derived from an EMBL/GenBank/DDBJ whole genome shotgun (WGS) entry which is preliminary data.</text>
</comment>
<keyword evidence="6" id="KW-0805">Transcription regulation</keyword>
<dbReference type="GO" id="GO:0016989">
    <property type="term" value="F:sigma factor antagonist activity"/>
    <property type="evidence" value="ECO:0007669"/>
    <property type="project" value="TreeGrafter"/>
</dbReference>
<dbReference type="InterPro" id="IPR018764">
    <property type="entry name" value="RskA_C"/>
</dbReference>
<feature type="transmembrane region" description="Helical" evidence="11">
    <location>
        <begin position="90"/>
        <end position="111"/>
    </location>
</feature>